<dbReference type="InterPro" id="IPR011042">
    <property type="entry name" value="6-blade_b-propeller_TolB-like"/>
</dbReference>
<evidence type="ECO:0000259" key="1">
    <source>
        <dbReference type="PROSITE" id="PS51272"/>
    </source>
</evidence>
<dbReference type="EMBL" id="MYFO01000028">
    <property type="protein sequence ID" value="TFE85117.1"/>
    <property type="molecule type" value="Genomic_DNA"/>
</dbReference>
<dbReference type="Pfam" id="PF00395">
    <property type="entry name" value="SLH"/>
    <property type="match status" value="3"/>
</dbReference>
<dbReference type="Proteomes" id="UP000298246">
    <property type="component" value="Unassembled WGS sequence"/>
</dbReference>
<gene>
    <name evidence="2" type="ORF">B5M42_18080</name>
</gene>
<reference evidence="2 3" key="1">
    <citation type="submission" date="2017-03" db="EMBL/GenBank/DDBJ databases">
        <title>Isolation of Levoglucosan Utilizing Bacteria.</title>
        <authorList>
            <person name="Arya A.S."/>
        </authorList>
    </citation>
    <scope>NUCLEOTIDE SEQUENCE [LARGE SCALE GENOMIC DNA]</scope>
    <source>
        <strain evidence="2 3">MEC069</strain>
    </source>
</reference>
<dbReference type="InterPro" id="IPR001119">
    <property type="entry name" value="SLH_dom"/>
</dbReference>
<feature type="domain" description="SLH" evidence="1">
    <location>
        <begin position="1213"/>
        <end position="1271"/>
    </location>
</feature>
<dbReference type="PANTHER" id="PTHR43308:SF5">
    <property type="entry name" value="S-LAYER PROTEIN _ PEPTIDOGLYCAN ENDO-BETA-N-ACETYLGLUCOSAMINIDASE"/>
    <property type="match status" value="1"/>
</dbReference>
<organism evidence="2 3">
    <name type="scientific">Paenibacillus athensensis</name>
    <dbReference type="NCBI Taxonomy" id="1967502"/>
    <lineage>
        <taxon>Bacteria</taxon>
        <taxon>Bacillati</taxon>
        <taxon>Bacillota</taxon>
        <taxon>Bacilli</taxon>
        <taxon>Bacillales</taxon>
        <taxon>Paenibacillaceae</taxon>
        <taxon>Paenibacillus</taxon>
    </lineage>
</organism>
<dbReference type="InterPro" id="IPR011432">
    <property type="entry name" value="Shr-like_HID"/>
</dbReference>
<evidence type="ECO:0000313" key="2">
    <source>
        <dbReference type="EMBL" id="TFE85117.1"/>
    </source>
</evidence>
<feature type="domain" description="SLH" evidence="1">
    <location>
        <begin position="1083"/>
        <end position="1146"/>
    </location>
</feature>
<dbReference type="InterPro" id="IPR051465">
    <property type="entry name" value="Cell_Envelope_Struct_Comp"/>
</dbReference>
<dbReference type="Gene3D" id="2.120.10.30">
    <property type="entry name" value="TolB, C-terminal domain"/>
    <property type="match status" value="1"/>
</dbReference>
<accession>A0A4Y8PVJ2</accession>
<protein>
    <recommendedName>
        <fullName evidence="1">SLH domain-containing protein</fullName>
    </recommendedName>
</protein>
<keyword evidence="3" id="KW-1185">Reference proteome</keyword>
<dbReference type="Pfam" id="PF07550">
    <property type="entry name" value="Shr-like_HID"/>
    <property type="match status" value="3"/>
</dbReference>
<dbReference type="OrthoDB" id="9807519at2"/>
<dbReference type="PANTHER" id="PTHR43308">
    <property type="entry name" value="OUTER MEMBRANE PROTEIN ALPHA-RELATED"/>
    <property type="match status" value="1"/>
</dbReference>
<evidence type="ECO:0000313" key="3">
    <source>
        <dbReference type="Proteomes" id="UP000298246"/>
    </source>
</evidence>
<dbReference type="PROSITE" id="PS51272">
    <property type="entry name" value="SLH"/>
    <property type="match status" value="3"/>
</dbReference>
<sequence length="1295" mass="140090">MEGFMKINQTVSRVLHVMLAIALVLPGLIWMQGTARASGTTWRDITSNADANPRSLAQANGKLYLLYSTGKKILQRGPSDSNWSKLADLPANQFTAPIELEFHGNDMYIIDQGDVNAHPLIPSKLMKSSDNGQTWTAVTEPAGGFNTINGTSLHTLFFDNNDNLYVADYMNIYKLDTNGNWSKIDPYPEDSNYTYRFANASTDGTGKLYSVITKIYKMMPTSGQTAAIYSYDGTSWTLVNAPLPGSNMILSHDASGNLYVRQGPYNFFLTPHKNIYSFNGAAIDLEAYTDTFWWTSAGMVFDGSYYYIADTNTDGKIQTTNPTFGDVKPSPTLTADTTDNDTAHALELTFTDDADWRAAVTDVSIKRNGTVTSSVYAMQAGVLTLTGITVPGDYYVQIKASGYADATVNQHVDLTPSVWYDITSDLGLQAPILTVNDAVYAMQAAGTGFSYRFPADIGWSTQEWPQGRFVFPYSFITRGSNWYVTDFNGVRRINISNDRGATWTSYDMPQNLSTTGILTASTVSPTGAIYLFDGKNVTKLSENHNWSQIPVFPDDNGYKFNYTGIAVDSSGQLFANIGKSNPLLPLNNSAKLYKYDEINEQWVFVADSPNAMMQLYSDADGGMHAAPMMAAFGETPPLFAYKIDETGFTQTATLDNLEQVRYGLAYEDGYYYTVDANFTTIRTTNPNFSTGLDAPALTADTSDNDDLHPLALTFTDDVAWRSQITAVTIKKDGSVISANYQMTPGALQILQPLPAGTYTIEITSTGYKKVSVQQTVLITSPALIADRSQNDTKHNLDMTFTDNTAWRAAVTAVEYNGTVADSSMYELTAGKLTFFAGKLPVGTHQIVVKATGYPDATVTQAVIRPSTSSPAATSNNQEIIKIDVRGGSKSGNLVSQAEIIRTTDDKGKKNDQVSLTSELAAKAVAAMGSTGSGQAVIVVPDDKDEVASTQVALPHDALQKLSDAGIGLTIETRGAKIEIPVTSLMAASDDLIFHLVPLKESSEQQEVAERAKANSNSSLKPATVIGRPMAIETNLQSHPVTLTLPLGTYPAERIAGLHIYIEHSDGTKEWLQGEAATDDNGASAIRFTVSKFSTFTVIESEDAAVQQQAYIVGYEDGSFRPEQAVTRGQLAAMLSRLYGSTAVDTSGVPAYTDQTSFPAWASDAIRQVTALGLMDGYEDGAFKPERAVTRAEAATIAVRAAKLNAATQQATGFSDTAGHWAAAQIDVAAAAGLVDGYSDGRFQPDRTLNRAEAVTLLNRVTGRAALNDQLPRWSDVPTAHWAFGAIQAASLNGEQ</sequence>
<dbReference type="SUPFAM" id="SSF63829">
    <property type="entry name" value="Calcium-dependent phosphotriesterase"/>
    <property type="match status" value="1"/>
</dbReference>
<comment type="caution">
    <text evidence="2">The sequence shown here is derived from an EMBL/GenBank/DDBJ whole genome shotgun (WGS) entry which is preliminary data.</text>
</comment>
<proteinExistence type="predicted"/>
<name>A0A4Y8PVJ2_9BACL</name>
<dbReference type="SUPFAM" id="SSF101898">
    <property type="entry name" value="NHL repeat"/>
    <property type="match status" value="1"/>
</dbReference>
<feature type="domain" description="SLH" evidence="1">
    <location>
        <begin position="1148"/>
        <end position="1211"/>
    </location>
</feature>